<accession>K5XR42</accession>
<feature type="transmembrane region" description="Helical" evidence="1">
    <location>
        <begin position="87"/>
        <end position="105"/>
    </location>
</feature>
<keyword evidence="1" id="KW-0472">Membrane</keyword>
<dbReference type="KEGG" id="abp:AGABI1DRAFT115250"/>
<sequence>MLKKTLLFLALSSVAFVSATPVAQAVEPPPTCPPVAGILAGLAQIQICGYTSPDGSKAPTRSTSAAISPPVPKRASVCLPLHALTSHPFLCLLLPSNLLLFFVILTKQ</sequence>
<evidence type="ECO:0000313" key="3">
    <source>
        <dbReference type="EMBL" id="EKM77320.1"/>
    </source>
</evidence>
<name>K5XR42_AGABU</name>
<evidence type="ECO:0000313" key="4">
    <source>
        <dbReference type="Proteomes" id="UP000008493"/>
    </source>
</evidence>
<keyword evidence="1" id="KW-1133">Transmembrane helix</keyword>
<keyword evidence="2" id="KW-0732">Signal</keyword>
<reference evidence="4" key="1">
    <citation type="journal article" date="2012" name="Proc. Natl. Acad. Sci. U.S.A.">
        <title>Genome sequence of the button mushroom Agaricus bisporus reveals mechanisms governing adaptation to a humic-rich ecological niche.</title>
        <authorList>
            <person name="Morin E."/>
            <person name="Kohler A."/>
            <person name="Baker A.R."/>
            <person name="Foulongne-Oriol M."/>
            <person name="Lombard V."/>
            <person name="Nagy L.G."/>
            <person name="Ohm R.A."/>
            <person name="Patyshakuliyeva A."/>
            <person name="Brun A."/>
            <person name="Aerts A.L."/>
            <person name="Bailey A.M."/>
            <person name="Billette C."/>
            <person name="Coutinho P.M."/>
            <person name="Deakin G."/>
            <person name="Doddapaneni H."/>
            <person name="Floudas D."/>
            <person name="Grimwood J."/>
            <person name="Hilden K."/>
            <person name="Kuees U."/>
            <person name="LaButti K.M."/>
            <person name="Lapidus A."/>
            <person name="Lindquist E.A."/>
            <person name="Lucas S.M."/>
            <person name="Murat C."/>
            <person name="Riley R.W."/>
            <person name="Salamov A.A."/>
            <person name="Schmutz J."/>
            <person name="Subramanian V."/>
            <person name="Woesten H.A.B."/>
            <person name="Xu J."/>
            <person name="Eastwood D.C."/>
            <person name="Foster G.D."/>
            <person name="Sonnenberg A.S."/>
            <person name="Cullen D."/>
            <person name="de Vries R.P."/>
            <person name="Lundell T."/>
            <person name="Hibbett D.S."/>
            <person name="Henrissat B."/>
            <person name="Burton K.S."/>
            <person name="Kerrigan R.W."/>
            <person name="Challen M.P."/>
            <person name="Grigoriev I.V."/>
            <person name="Martin F."/>
        </authorList>
    </citation>
    <scope>NUCLEOTIDE SEQUENCE [LARGE SCALE GENOMIC DNA]</scope>
    <source>
        <strain evidence="4">JB137-S8 / ATCC MYA-4627 / FGSC 10392</strain>
    </source>
</reference>
<dbReference type="InParanoid" id="K5XR42"/>
<keyword evidence="1" id="KW-0812">Transmembrane</keyword>
<feature type="signal peptide" evidence="2">
    <location>
        <begin position="1"/>
        <end position="19"/>
    </location>
</feature>
<gene>
    <name evidence="3" type="ORF">AGABI1DRAFT_115250</name>
</gene>
<dbReference type="Proteomes" id="UP000008493">
    <property type="component" value="Unassembled WGS sequence"/>
</dbReference>
<keyword evidence="4" id="KW-1185">Reference proteome</keyword>
<dbReference type="EMBL" id="JH971396">
    <property type="protein sequence ID" value="EKM77320.1"/>
    <property type="molecule type" value="Genomic_DNA"/>
</dbReference>
<evidence type="ECO:0000256" key="2">
    <source>
        <dbReference type="SAM" id="SignalP"/>
    </source>
</evidence>
<dbReference type="GeneID" id="18824645"/>
<proteinExistence type="predicted"/>
<feature type="chain" id="PRO_5003890562" evidence="2">
    <location>
        <begin position="20"/>
        <end position="108"/>
    </location>
</feature>
<dbReference type="RefSeq" id="XP_007331971.1">
    <property type="nucleotide sequence ID" value="XM_007331909.1"/>
</dbReference>
<evidence type="ECO:0000256" key="1">
    <source>
        <dbReference type="SAM" id="Phobius"/>
    </source>
</evidence>
<dbReference type="AlphaFoldDB" id="K5XR42"/>
<dbReference type="HOGENOM" id="CLU_2196112_0_0_1"/>
<organism evidence="3 4">
    <name type="scientific">Agaricus bisporus var. burnettii (strain JB137-S8 / ATCC MYA-4627 / FGSC 10392)</name>
    <name type="common">White button mushroom</name>
    <dbReference type="NCBI Taxonomy" id="597362"/>
    <lineage>
        <taxon>Eukaryota</taxon>
        <taxon>Fungi</taxon>
        <taxon>Dikarya</taxon>
        <taxon>Basidiomycota</taxon>
        <taxon>Agaricomycotina</taxon>
        <taxon>Agaricomycetes</taxon>
        <taxon>Agaricomycetidae</taxon>
        <taxon>Agaricales</taxon>
        <taxon>Agaricineae</taxon>
        <taxon>Agaricaceae</taxon>
        <taxon>Agaricus</taxon>
    </lineage>
</organism>
<protein>
    <submittedName>
        <fullName evidence="3">Uncharacterized protein</fullName>
    </submittedName>
</protein>